<name>A0ACD1FI60_MYCFR</name>
<evidence type="ECO:0000313" key="1">
    <source>
        <dbReference type="EMBL" id="QZH66736.1"/>
    </source>
</evidence>
<dbReference type="EMBL" id="CP081673">
    <property type="protein sequence ID" value="QZH66736.1"/>
    <property type="molecule type" value="Genomic_DNA"/>
</dbReference>
<dbReference type="Proteomes" id="UP000825598">
    <property type="component" value="Chromosome"/>
</dbReference>
<organism evidence="1 2">
    <name type="scientific">Mycolicibacterium farcinogenes</name>
    <name type="common">Mycobacterium farcinogenes</name>
    <dbReference type="NCBI Taxonomy" id="1802"/>
    <lineage>
        <taxon>Bacteria</taxon>
        <taxon>Bacillati</taxon>
        <taxon>Actinomycetota</taxon>
        <taxon>Actinomycetes</taxon>
        <taxon>Mycobacteriales</taxon>
        <taxon>Mycobacteriaceae</taxon>
        <taxon>Mycolicibacterium</taxon>
    </lineage>
</organism>
<proteinExistence type="predicted"/>
<gene>
    <name evidence="1" type="ORF">K6L26_03320</name>
</gene>
<reference evidence="1" key="1">
    <citation type="submission" date="2021-07" db="EMBL/GenBank/DDBJ databases">
        <title>Complete Genome Sequences of Mycobacterium farcinogenes Isolated from Clinical Specimens from Patients in Thailand.</title>
        <authorList>
            <person name="Sodsai P."/>
        </authorList>
    </citation>
    <scope>NUCLEOTIDE SEQUENCE</scope>
    <source>
        <strain evidence="1">BKK/CU-MFGFA-001</strain>
    </source>
</reference>
<accession>A0ACD1FI60</accession>
<protein>
    <submittedName>
        <fullName evidence="1">Uncharacterized protein</fullName>
    </submittedName>
</protein>
<evidence type="ECO:0000313" key="2">
    <source>
        <dbReference type="Proteomes" id="UP000825598"/>
    </source>
</evidence>
<sequence>MRIDYRDLITNLHSGVHSDMDSAQTRLRGVVELLEQAPGTVPGGGRLTDTVADLRAVERRLAELVRR</sequence>
<keyword evidence="2" id="KW-1185">Reference proteome</keyword>